<dbReference type="InterPro" id="IPR040841">
    <property type="entry name" value="Luciferase_dom"/>
</dbReference>
<organism evidence="2 3">
    <name type="scientific">Paenibacillus glycanilyticus</name>
    <dbReference type="NCBI Taxonomy" id="126569"/>
    <lineage>
        <taxon>Bacteria</taxon>
        <taxon>Bacillati</taxon>
        <taxon>Bacillota</taxon>
        <taxon>Bacilli</taxon>
        <taxon>Bacillales</taxon>
        <taxon>Paenibacillaceae</taxon>
        <taxon>Paenibacillus</taxon>
    </lineage>
</organism>
<accession>A0ABQ6NP76</accession>
<dbReference type="EMBL" id="BTCL01000015">
    <property type="protein sequence ID" value="GMK46891.1"/>
    <property type="molecule type" value="Genomic_DNA"/>
</dbReference>
<name>A0ABQ6NP76_9BACL</name>
<dbReference type="RefSeq" id="WP_317981034.1">
    <property type="nucleotide sequence ID" value="NZ_BTCL01000015.1"/>
</dbReference>
<gene>
    <name evidence="2" type="ORF">PghCCS26_40200</name>
</gene>
<proteinExistence type="predicted"/>
<comment type="caution">
    <text evidence="2">The sequence shown here is derived from an EMBL/GenBank/DDBJ whole genome shotgun (WGS) entry which is preliminary data.</text>
</comment>
<dbReference type="Pfam" id="PF17648">
    <property type="entry name" value="Luciferase"/>
    <property type="match status" value="1"/>
</dbReference>
<keyword evidence="3" id="KW-1185">Reference proteome</keyword>
<evidence type="ECO:0000313" key="3">
    <source>
        <dbReference type="Proteomes" id="UP001285921"/>
    </source>
</evidence>
<reference evidence="2 3" key="1">
    <citation type="submission" date="2023-05" db="EMBL/GenBank/DDBJ databases">
        <title>Draft genome of Paenibacillus sp. CCS26.</title>
        <authorList>
            <person name="Akita H."/>
            <person name="Shinto Y."/>
            <person name="Kimura Z."/>
        </authorList>
    </citation>
    <scope>NUCLEOTIDE SEQUENCE [LARGE SCALE GENOMIC DNA]</scope>
    <source>
        <strain evidence="2 3">CCS26</strain>
    </source>
</reference>
<protein>
    <recommendedName>
        <fullName evidence="1">Luciferase domain-containing protein</fullName>
    </recommendedName>
</protein>
<evidence type="ECO:0000313" key="2">
    <source>
        <dbReference type="EMBL" id="GMK46891.1"/>
    </source>
</evidence>
<dbReference type="Proteomes" id="UP001285921">
    <property type="component" value="Unassembled WGS sequence"/>
</dbReference>
<sequence length="106" mass="11792">MGNKAVLEELLLSWPGVTTGPHRFGGIEFAVNGKEIGHLHGERLVDLLLPKAKRDEAVTTGKARPHHILPESGWVSVYLNTEDDLAHAIELLRFNYERFAQEGNVP</sequence>
<feature type="domain" description="Luciferase" evidence="1">
    <location>
        <begin position="33"/>
        <end position="94"/>
    </location>
</feature>
<evidence type="ECO:0000259" key="1">
    <source>
        <dbReference type="Pfam" id="PF17648"/>
    </source>
</evidence>